<dbReference type="OrthoDB" id="3689873at2"/>
<evidence type="ECO:0000313" key="2">
    <source>
        <dbReference type="Proteomes" id="UP000204221"/>
    </source>
</evidence>
<name>A0A221WC57_9PSEU</name>
<gene>
    <name evidence="1" type="ORF">AHOG_26310</name>
</gene>
<reference evidence="1 2" key="1">
    <citation type="submission" date="2017-07" db="EMBL/GenBank/DDBJ databases">
        <title>Complete genome sequence of Actinoalloteichus hoggarensis DSM 45943, type strain of Actinoalloteichus hoggarensis.</title>
        <authorList>
            <person name="Ruckert C."/>
            <person name="Nouioui I."/>
            <person name="Willmese J."/>
            <person name="van Wezel G."/>
            <person name="Klenk H.-P."/>
            <person name="Kalinowski J."/>
            <person name="Zotchev S.B."/>
        </authorList>
    </citation>
    <scope>NUCLEOTIDE SEQUENCE [LARGE SCALE GENOMIC DNA]</scope>
    <source>
        <strain evidence="1 2">DSM 45943</strain>
    </source>
</reference>
<dbReference type="KEGG" id="ahg:AHOG_26310"/>
<dbReference type="EMBL" id="CP022521">
    <property type="protein sequence ID" value="ASO22867.1"/>
    <property type="molecule type" value="Genomic_DNA"/>
</dbReference>
<accession>A0A221WC57</accession>
<dbReference type="RefSeq" id="WP_157737055.1">
    <property type="nucleotide sequence ID" value="NZ_CP022521.1"/>
</dbReference>
<dbReference type="AlphaFoldDB" id="A0A221WC57"/>
<keyword evidence="2" id="KW-1185">Reference proteome</keyword>
<organism evidence="1 2">
    <name type="scientific">Actinoalloteichus hoggarensis</name>
    <dbReference type="NCBI Taxonomy" id="1470176"/>
    <lineage>
        <taxon>Bacteria</taxon>
        <taxon>Bacillati</taxon>
        <taxon>Actinomycetota</taxon>
        <taxon>Actinomycetes</taxon>
        <taxon>Pseudonocardiales</taxon>
        <taxon>Pseudonocardiaceae</taxon>
        <taxon>Actinoalloteichus</taxon>
    </lineage>
</organism>
<protein>
    <submittedName>
        <fullName evidence="1">Uncharacterized protein</fullName>
    </submittedName>
</protein>
<sequence length="131" mass="14979">MAPARSFLFYRRVRGRDTVYGPCTNQVELSEDRRRLYLRLASTARFAVTLDWRGVFALIEALETDTTLGVPCVHEEHGPTALLVEVYKRKMALSMTVEDSPITVVFDPRELAELVDHLRHGLRYLEATRTG</sequence>
<evidence type="ECO:0000313" key="1">
    <source>
        <dbReference type="EMBL" id="ASO22867.1"/>
    </source>
</evidence>
<proteinExistence type="predicted"/>
<dbReference type="Proteomes" id="UP000204221">
    <property type="component" value="Chromosome"/>
</dbReference>